<dbReference type="InterPro" id="IPR003343">
    <property type="entry name" value="Big_2"/>
</dbReference>
<dbReference type="SUPFAM" id="SSF49785">
    <property type="entry name" value="Galactose-binding domain-like"/>
    <property type="match status" value="2"/>
</dbReference>
<reference evidence="9" key="2">
    <citation type="submission" date="2021-04" db="EMBL/GenBank/DDBJ databases">
        <authorList>
            <person name="Gilroy R."/>
        </authorList>
    </citation>
    <scope>NUCLEOTIDE SEQUENCE</scope>
    <source>
        <strain evidence="9">5790</strain>
    </source>
</reference>
<dbReference type="Gene3D" id="2.60.120.260">
    <property type="entry name" value="Galactose-binding domain-like"/>
    <property type="match status" value="2"/>
</dbReference>
<evidence type="ECO:0000256" key="4">
    <source>
        <dbReference type="SAM" id="Coils"/>
    </source>
</evidence>
<reference evidence="9" key="1">
    <citation type="journal article" date="2021" name="PeerJ">
        <title>Extensive microbial diversity within the chicken gut microbiome revealed by metagenomics and culture.</title>
        <authorList>
            <person name="Gilroy R."/>
            <person name="Ravi A."/>
            <person name="Getino M."/>
            <person name="Pursley I."/>
            <person name="Horton D.L."/>
            <person name="Alikhan N.F."/>
            <person name="Baker D."/>
            <person name="Gharbi K."/>
            <person name="Hall N."/>
            <person name="Watson M."/>
            <person name="Adriaenssens E.M."/>
            <person name="Foster-Nyarko E."/>
            <person name="Jarju S."/>
            <person name="Secka A."/>
            <person name="Antonio M."/>
            <person name="Oren A."/>
            <person name="Chaudhuri R.R."/>
            <person name="La Ragione R."/>
            <person name="Hildebrand F."/>
            <person name="Pallen M.J."/>
        </authorList>
    </citation>
    <scope>NUCLEOTIDE SEQUENCE</scope>
    <source>
        <strain evidence="9">5790</strain>
    </source>
</reference>
<comment type="caution">
    <text evidence="9">The sequence shown here is derived from an EMBL/GenBank/DDBJ whole genome shotgun (WGS) entry which is preliminary data.</text>
</comment>
<dbReference type="EMBL" id="DXIJ01000055">
    <property type="protein sequence ID" value="HIV85735.1"/>
    <property type="molecule type" value="Genomic_DNA"/>
</dbReference>
<dbReference type="Pfam" id="PF02368">
    <property type="entry name" value="Big_2"/>
    <property type="match status" value="1"/>
</dbReference>
<evidence type="ECO:0000313" key="10">
    <source>
        <dbReference type="Proteomes" id="UP000824162"/>
    </source>
</evidence>
<dbReference type="PANTHER" id="PTHR42721">
    <property type="entry name" value="SUGAR HYDROLASE-RELATED"/>
    <property type="match status" value="1"/>
</dbReference>
<protein>
    <submittedName>
        <fullName evidence="9">Glycoside hydrolase family 3 C-terminal domain-containing protein</fullName>
    </submittedName>
</protein>
<dbReference type="InterPro" id="IPR026891">
    <property type="entry name" value="Fn3-like"/>
</dbReference>
<keyword evidence="4" id="KW-0175">Coiled coil</keyword>
<dbReference type="Proteomes" id="UP000824162">
    <property type="component" value="Unassembled WGS sequence"/>
</dbReference>
<dbReference type="CDD" id="cd00158">
    <property type="entry name" value="RHOD"/>
    <property type="match status" value="1"/>
</dbReference>
<dbReference type="SMART" id="SM00450">
    <property type="entry name" value="RHOD"/>
    <property type="match status" value="1"/>
</dbReference>
<dbReference type="InterPro" id="IPR001764">
    <property type="entry name" value="Glyco_hydro_3_N"/>
</dbReference>
<dbReference type="InterPro" id="IPR017853">
    <property type="entry name" value="GH"/>
</dbReference>
<dbReference type="InterPro" id="IPR044993">
    <property type="entry name" value="BXL"/>
</dbReference>
<dbReference type="PRINTS" id="PR00133">
    <property type="entry name" value="GLHYDRLASE3"/>
</dbReference>
<feature type="signal peptide" evidence="6">
    <location>
        <begin position="1"/>
        <end position="28"/>
    </location>
</feature>
<dbReference type="SUPFAM" id="SSF52279">
    <property type="entry name" value="Beta-D-glucan exohydrolase, C-terminal domain"/>
    <property type="match status" value="1"/>
</dbReference>
<dbReference type="InterPro" id="IPR013783">
    <property type="entry name" value="Ig-like_fold"/>
</dbReference>
<feature type="domain" description="CBM6" evidence="8">
    <location>
        <begin position="1473"/>
        <end position="1611"/>
    </location>
</feature>
<evidence type="ECO:0000256" key="5">
    <source>
        <dbReference type="SAM" id="MobiDB-lite"/>
    </source>
</evidence>
<dbReference type="SUPFAM" id="SSF49373">
    <property type="entry name" value="Invasin/intimin cell-adhesion fragments"/>
    <property type="match status" value="1"/>
</dbReference>
<keyword evidence="3 9" id="KW-0378">Hydrolase</keyword>
<dbReference type="FunFam" id="2.60.40.10:FF:000495">
    <property type="entry name" value="Periplasmic beta-glucosidase"/>
    <property type="match status" value="1"/>
</dbReference>
<comment type="similarity">
    <text evidence="1">Belongs to the glycosyl hydrolase 3 family.</text>
</comment>
<dbReference type="Pfam" id="PF14310">
    <property type="entry name" value="Fn3-like"/>
    <property type="match status" value="1"/>
</dbReference>
<dbReference type="Pfam" id="PF01915">
    <property type="entry name" value="Glyco_hydro_3_C"/>
    <property type="match status" value="1"/>
</dbReference>
<feature type="chain" id="PRO_5038581793" evidence="6">
    <location>
        <begin position="29"/>
        <end position="2095"/>
    </location>
</feature>
<dbReference type="GO" id="GO:0030246">
    <property type="term" value="F:carbohydrate binding"/>
    <property type="evidence" value="ECO:0007669"/>
    <property type="project" value="InterPro"/>
</dbReference>
<dbReference type="InterPro" id="IPR008979">
    <property type="entry name" value="Galactose-bd-like_sf"/>
</dbReference>
<dbReference type="GO" id="GO:0045493">
    <property type="term" value="P:xylan catabolic process"/>
    <property type="evidence" value="ECO:0007669"/>
    <property type="project" value="InterPro"/>
</dbReference>
<evidence type="ECO:0000256" key="1">
    <source>
        <dbReference type="ARBA" id="ARBA00005336"/>
    </source>
</evidence>
<dbReference type="Gene3D" id="3.40.50.1700">
    <property type="entry name" value="Glycoside hydrolase family 3 C-terminal domain"/>
    <property type="match status" value="2"/>
</dbReference>
<dbReference type="PROSITE" id="PS51175">
    <property type="entry name" value="CBM6"/>
    <property type="match status" value="1"/>
</dbReference>
<keyword evidence="2 6" id="KW-0732">Signal</keyword>
<sequence length="2095" mass="226306">MKTKKLIAFFVSLTVVLGTVMFPAAVSADEQNDSTAAVLANDVYGTVTSNADGSVTLNFGQDSITTSGRGSIITDEKNGNVLRPDNLRTNNNDLAVLTMAEVSLKDSGYDSIEILAANKNSSNVSVRVGGTEVAVFSGVNTSDWDDYRTFTQSLTTTDAEGNVTLNISGVGADTYCGNFVYVRFYSSSGSVSSPQPSETEKPADPTPIPEADTPYTITGAEFSNDGSLSVTYSKNDEAPEEAVLLAAAYSDTGESQMLDFTQVDIDGSGAQSVEIDKPETGIVKVFIWDGVNSLQPLSNTRKLSVNISNGDPIYMDTNYSFEERAADLVSRMTLEEKVSQLGYKAPAIERLGVAEYDYWKEALHGVARQGKATSFPTALSISNTWNRDLMYTVADIISTEARAKNNRYNLSYWSPTVNMARDPRWGRNEETYGEDPYLSSQLGAEFVKGMQGDDEKYLKTIATLKHFAANNNESGRSSGSSMMTEFNFRNYYTRVYQDITEIVMPASVMASYNATSITRNGEYIYNFIPSAANSYLLQDLLRRNWGFDGYVTSDCGAGEYAWGSNTREPNPAFQLGTLGSTELPTEQYVAAFYQNGLNLECNLSGGNISTAHGVAAVENGYLSEEELERVVYELFLQRFRTGEFDDGAAYQDITSSALETDENVAVAEKAAEESWVLLKNDDNMLPLDGEQTNNVAIVGNLANEIVLGDYTGEPTKTVTPVAGITEEVKSVNPGAEVNHYGVVTDDTLLFNVKSINFVYGNGSREAVDLTKATNVSGMTLNSDGSLTDVTPSAYAVIEDVDFNGVVNIEVEMSTGSRIGGSINIGYGPTIGFATVSSQPTDSTDTYVTCRLPVDIEDTGGYDGVNDFVITATPAVKDFSVENFKTQLDAADVIIAYAGTVPKNSTGLGDSDAQEGKDRSNINLPASQSHVQALCDAYPDKTIVVMSTVGQMNVEPFKDKCKAILWTSYNGQTQGTALAKILLGEANPSGRLSTTWYQSADVAKMELYGSSDRTIDGIKGRYTDYNIQATGSNPGHTYQYYTNDPVYPFGYGLSYTSFEYSNPTVDKSSVDANGTVTFTVDVTNTGSAAGQEVVQLYVSHPGADSGTTPAKQLKGFEKIELQPGEMQTVSIDLNVRDMYLFSETEQRDVVPAGTYTAYLAKNAGDEANTVSFEVSGTLASTLKTVKAIPDGVSVNGLIREDVTALEAVTKINSNLSAVMSDEVIADLSNADVKYESSNSNVASVDENGTVTSGIYEGVANITCTVTIDGVTMSDSYPVVNKLEIKPSLAEINNALAQLKAEYDRLSASKDAYSETNWNEIEKIYSNGVNGINNASTQSELNSILAEKINNMNSVVMDNLSDVYKISSVNPEYIKNGVIDYSENGIPMYDGANGTVTNSSPYSGIKLQAADENGDIIDSSKLVWQINKFDSSSRKVAEIDSETGELTVYGNGIIQITAANLEDRSCGKLMVQVNMQIEGEYADNGNGADLTDSQGNCSGGNDAGSTADVWIEYKSVKLSNLESIVARYAGKNAGQIYVSLANNSNPENLIASGNATATGAWGTWSDIELTLNAENLYNAQINGLLDEYGCADIYIQTNGTNLDYFRLNYIENNDEIPYTINSVLNKTNGRMKVTLGYRGSVLATDVNLTASIDGKEPASTTVRGTGEFEISTGAAEGETVRLLVTDAAGNPLSEVYNQVWHEPVDSEIVVYTLNSTEYDYTVLSGGTDNTQYADTVNGLSGYGSWTAVDRSADYTYSDVNEKTYDYTFTKAWQAGGGSTTNRCLYFTPKSPCKVTAVFNGGEPMRSMTIYQSDDNMITQPGTGSLKDFSLEITDTSMPVYVYGGSSNKQLYAIIVEYYGDQASVSSDESAAAGSDNDAEDFDRPVQTADWNGTQITLTKNDLTGETKVWYTNILGTRTQLSTEYFAVSDVEYSYDDKYNINSIAAEGEYLYAGCDNGLVIIFTDCVKCYSLKKLADFDIEQVEVYDNTLYMYGGGNEASVSLTDLGADTIEADEARMMAEAGAILVDVRTPEEFEAQTAEGAINIPLENISELSNYSSDTTFVFFCTKGVKSAQAVKEAKAMGFENVYTAGSIDNLI</sequence>
<name>A0A9D1PRU9_9FIRM</name>
<dbReference type="Gene3D" id="3.40.250.10">
    <property type="entry name" value="Rhodanese-like domain"/>
    <property type="match status" value="1"/>
</dbReference>
<feature type="region of interest" description="Disordered" evidence="5">
    <location>
        <begin position="188"/>
        <end position="220"/>
    </location>
</feature>
<dbReference type="InterPro" id="IPR036962">
    <property type="entry name" value="Glyco_hydro_3_N_sf"/>
</dbReference>
<dbReference type="Gene3D" id="2.60.40.1080">
    <property type="match status" value="1"/>
</dbReference>
<feature type="compositionally biased region" description="Low complexity" evidence="5">
    <location>
        <begin position="188"/>
        <end position="197"/>
    </location>
</feature>
<dbReference type="SMART" id="SM01217">
    <property type="entry name" value="Fn3_like"/>
    <property type="match status" value="1"/>
</dbReference>
<dbReference type="InterPro" id="IPR036881">
    <property type="entry name" value="Glyco_hydro_3_C_sf"/>
</dbReference>
<feature type="domain" description="Rhodanese" evidence="7">
    <location>
        <begin position="2017"/>
        <end position="2086"/>
    </location>
</feature>
<dbReference type="PANTHER" id="PTHR42721:SF3">
    <property type="entry name" value="BETA-D-XYLOSIDASE 5-RELATED"/>
    <property type="match status" value="1"/>
</dbReference>
<accession>A0A9D1PRU9</accession>
<evidence type="ECO:0000313" key="9">
    <source>
        <dbReference type="EMBL" id="HIV85735.1"/>
    </source>
</evidence>
<organism evidence="9 10">
    <name type="scientific">Candidatus Monoglobus merdigallinarum</name>
    <dbReference type="NCBI Taxonomy" id="2838698"/>
    <lineage>
        <taxon>Bacteria</taxon>
        <taxon>Bacillati</taxon>
        <taxon>Bacillota</taxon>
        <taxon>Clostridia</taxon>
        <taxon>Monoglobales</taxon>
        <taxon>Monoglobaceae</taxon>
        <taxon>Monoglobus</taxon>
    </lineage>
</organism>
<dbReference type="Pfam" id="PF03422">
    <property type="entry name" value="CBM_6"/>
    <property type="match status" value="2"/>
</dbReference>
<dbReference type="InterPro" id="IPR008964">
    <property type="entry name" value="Invasin/intimin_cell_adhesion"/>
</dbReference>
<evidence type="ECO:0000256" key="2">
    <source>
        <dbReference type="ARBA" id="ARBA00022729"/>
    </source>
</evidence>
<dbReference type="SUPFAM" id="SSF52821">
    <property type="entry name" value="Rhodanese/Cell cycle control phosphatase"/>
    <property type="match status" value="1"/>
</dbReference>
<dbReference type="InterPro" id="IPR005084">
    <property type="entry name" value="CBM6"/>
</dbReference>
<dbReference type="GO" id="GO:0046556">
    <property type="term" value="F:alpha-L-arabinofuranosidase activity"/>
    <property type="evidence" value="ECO:0007669"/>
    <property type="project" value="TreeGrafter"/>
</dbReference>
<dbReference type="PROSITE" id="PS50206">
    <property type="entry name" value="RHODANESE_3"/>
    <property type="match status" value="1"/>
</dbReference>
<dbReference type="InterPro" id="IPR036873">
    <property type="entry name" value="Rhodanese-like_dom_sf"/>
</dbReference>
<dbReference type="Gene3D" id="2.60.40.10">
    <property type="entry name" value="Immunoglobulins"/>
    <property type="match status" value="1"/>
</dbReference>
<dbReference type="SUPFAM" id="SSF51445">
    <property type="entry name" value="(Trans)glycosidases"/>
    <property type="match status" value="1"/>
</dbReference>
<dbReference type="Pfam" id="PF00933">
    <property type="entry name" value="Glyco_hydro_3"/>
    <property type="match status" value="1"/>
</dbReference>
<evidence type="ECO:0000256" key="6">
    <source>
        <dbReference type="SAM" id="SignalP"/>
    </source>
</evidence>
<evidence type="ECO:0000259" key="8">
    <source>
        <dbReference type="PROSITE" id="PS51175"/>
    </source>
</evidence>
<evidence type="ECO:0000256" key="3">
    <source>
        <dbReference type="ARBA" id="ARBA00022801"/>
    </source>
</evidence>
<evidence type="ECO:0000259" key="7">
    <source>
        <dbReference type="PROSITE" id="PS50206"/>
    </source>
</evidence>
<dbReference type="Gene3D" id="3.20.20.300">
    <property type="entry name" value="Glycoside hydrolase, family 3, N-terminal domain"/>
    <property type="match status" value="1"/>
</dbReference>
<dbReference type="Pfam" id="PF00581">
    <property type="entry name" value="Rhodanese"/>
    <property type="match status" value="1"/>
</dbReference>
<dbReference type="GO" id="GO:0009044">
    <property type="term" value="F:xylan 1,4-beta-xylosidase activity"/>
    <property type="evidence" value="ECO:0007669"/>
    <property type="project" value="InterPro"/>
</dbReference>
<gene>
    <name evidence="9" type="ORF">H9900_02865</name>
</gene>
<dbReference type="InterPro" id="IPR002772">
    <property type="entry name" value="Glyco_hydro_3_C"/>
</dbReference>
<dbReference type="GO" id="GO:0008422">
    <property type="term" value="F:beta-glucosidase activity"/>
    <property type="evidence" value="ECO:0007669"/>
    <property type="project" value="UniProtKB-ARBA"/>
</dbReference>
<dbReference type="GO" id="GO:0031222">
    <property type="term" value="P:arabinan catabolic process"/>
    <property type="evidence" value="ECO:0007669"/>
    <property type="project" value="TreeGrafter"/>
</dbReference>
<feature type="coiled-coil region" evidence="4">
    <location>
        <begin position="1287"/>
        <end position="1314"/>
    </location>
</feature>
<dbReference type="InterPro" id="IPR001763">
    <property type="entry name" value="Rhodanese-like_dom"/>
</dbReference>
<proteinExistence type="inferred from homology"/>